<gene>
    <name evidence="3" type="ORF">GCM10009727_33190</name>
</gene>
<organism evidence="3 4">
    <name type="scientific">Actinomadura napierensis</name>
    <dbReference type="NCBI Taxonomy" id="267854"/>
    <lineage>
        <taxon>Bacteria</taxon>
        <taxon>Bacillati</taxon>
        <taxon>Actinomycetota</taxon>
        <taxon>Actinomycetes</taxon>
        <taxon>Streptosporangiales</taxon>
        <taxon>Thermomonosporaceae</taxon>
        <taxon>Actinomadura</taxon>
    </lineage>
</organism>
<sequence length="330" mass="35420">MNDLDMLRDTWAEPAPPSGAARASARAALLERAAGTRPEARPARRFRLRLPRPAVRLVAAGVLAAAVAVGVTVVQSGGTDGHGRPRPVLPGIPAGPVANASEALERAAQAAERRPFTPPRPDQWVYVESRVRMGDTPNGPVSKGRTLVTRDWKRADGKKVAALEHGRIVFAGTMPTTPPSDYASLAAMPTDPAALLRRLYQQMGGLGDTAEGRYQTAYSMLGAVLRDNLLPPKTEAAVFRAIKRLPGVTLARARVQGRPALALARLEEGWLHEELMLDPTTYRYLGEQSVAVKDHTGHGDDGDLVVKKGDVLNMTIRLKTAIVDTPGQQP</sequence>
<evidence type="ECO:0000256" key="1">
    <source>
        <dbReference type="SAM" id="MobiDB-lite"/>
    </source>
</evidence>
<evidence type="ECO:0000313" key="4">
    <source>
        <dbReference type="Proteomes" id="UP001501020"/>
    </source>
</evidence>
<dbReference type="EMBL" id="BAAAMR010000025">
    <property type="protein sequence ID" value="GAA2137763.1"/>
    <property type="molecule type" value="Genomic_DNA"/>
</dbReference>
<reference evidence="4" key="1">
    <citation type="journal article" date="2019" name="Int. J. Syst. Evol. Microbiol.">
        <title>The Global Catalogue of Microorganisms (GCM) 10K type strain sequencing project: providing services to taxonomists for standard genome sequencing and annotation.</title>
        <authorList>
            <consortium name="The Broad Institute Genomics Platform"/>
            <consortium name="The Broad Institute Genome Sequencing Center for Infectious Disease"/>
            <person name="Wu L."/>
            <person name="Ma J."/>
        </authorList>
    </citation>
    <scope>NUCLEOTIDE SEQUENCE [LARGE SCALE GENOMIC DNA]</scope>
    <source>
        <strain evidence="4">JCM 13850</strain>
    </source>
</reference>
<dbReference type="NCBIfam" id="NF038083">
    <property type="entry name" value="CU044_5270_fam"/>
    <property type="match status" value="1"/>
</dbReference>
<evidence type="ECO:0008006" key="5">
    <source>
        <dbReference type="Google" id="ProtNLM"/>
    </source>
</evidence>
<keyword evidence="4" id="KW-1185">Reference proteome</keyword>
<feature type="region of interest" description="Disordered" evidence="1">
    <location>
        <begin position="1"/>
        <end position="25"/>
    </location>
</feature>
<comment type="caution">
    <text evidence="3">The sequence shown here is derived from an EMBL/GenBank/DDBJ whole genome shotgun (WGS) entry which is preliminary data.</text>
</comment>
<keyword evidence="2" id="KW-1133">Transmembrane helix</keyword>
<dbReference type="RefSeq" id="WP_344267429.1">
    <property type="nucleotide sequence ID" value="NZ_BAAAMR010000025.1"/>
</dbReference>
<evidence type="ECO:0000256" key="2">
    <source>
        <dbReference type="SAM" id="Phobius"/>
    </source>
</evidence>
<evidence type="ECO:0000313" key="3">
    <source>
        <dbReference type="EMBL" id="GAA2137763.1"/>
    </source>
</evidence>
<feature type="region of interest" description="Disordered" evidence="1">
    <location>
        <begin position="102"/>
        <end position="121"/>
    </location>
</feature>
<protein>
    <recommendedName>
        <fullName evidence="5">CU044_5270 family protein</fullName>
    </recommendedName>
</protein>
<keyword evidence="2" id="KW-0812">Transmembrane</keyword>
<name>A0ABP5KUT5_9ACTN</name>
<feature type="transmembrane region" description="Helical" evidence="2">
    <location>
        <begin position="54"/>
        <end position="74"/>
    </location>
</feature>
<dbReference type="Proteomes" id="UP001501020">
    <property type="component" value="Unassembled WGS sequence"/>
</dbReference>
<accession>A0ABP5KUT5</accession>
<feature type="compositionally biased region" description="Basic and acidic residues" evidence="1">
    <location>
        <begin position="1"/>
        <end position="11"/>
    </location>
</feature>
<proteinExistence type="predicted"/>
<keyword evidence="2" id="KW-0472">Membrane</keyword>
<dbReference type="InterPro" id="IPR047789">
    <property type="entry name" value="CU044_5270-like"/>
</dbReference>